<sequence length="682" mass="77526">MSTSLIGKRRVRTANINSVKRLIDKVFEGVEDFNSDDNTIDILTSLRDTLIEKFTKYEPLLIPVLMQKIPKELNLIISRKFNDVDCWNIKTVLNVLKTEIQAREESNFNREENPFMAETLYSSGTLGTHNKPTNTLNNNLSCIFCEKDHKSQNSSMCIEKSLPQKNDCQEKGKLSLVAGTLKKYAYSVLLQTAQVTAFSNDKLFYPTRILFESYSQLSYISPGLRTKLNLQTIDVKEIIINSFRNKSEKELLERVRFSVKADSVTGDCPQDIDILVGADFYWNFFDNTTVCSKSGPVALKFKLGGYVLSGFVCDEGDNSCSVNTTRVLKVQAEFVEEDVILKDALNDLWCCSDSCKENDLILQEFQNSTFFDETSGRYVVQFPFHENHPTLPDNYSLCVNRLQSLTGKLSKDEDLYKSYNNIIKDQLSHGIIEKVLNHDLDIGDVHYLPHRPVGRDEKVTTKVRMVFDASLKSFGSSLNDCLHAGPSLTTSLFGSLLRFRSKKFAFLADIEKAFLQIGLVIFFGVTSSPFLLNATLKLHVEKYLNSYPSYVFKQSLHVNDLNSCTDEVNDGINFYSWYKSILKEGGFNLRKFESNSKVLIDVFCESDFTTKPETKVLGVSWDKQKGILIFYFKDLMKMAVDIPKKKEVLKFVASIYDPLGLINPVVVKLKVLFQNLSVSKMS</sequence>
<organism evidence="1 2">
    <name type="scientific">Hydra vulgaris</name>
    <name type="common">Hydra</name>
    <name type="synonym">Hydra attenuata</name>
    <dbReference type="NCBI Taxonomy" id="6087"/>
    <lineage>
        <taxon>Eukaryota</taxon>
        <taxon>Metazoa</taxon>
        <taxon>Cnidaria</taxon>
        <taxon>Hydrozoa</taxon>
        <taxon>Hydroidolina</taxon>
        <taxon>Anthoathecata</taxon>
        <taxon>Aplanulata</taxon>
        <taxon>Hydridae</taxon>
        <taxon>Hydra</taxon>
    </lineage>
</organism>
<proteinExistence type="predicted"/>
<dbReference type="Proteomes" id="UP001652625">
    <property type="component" value="Chromosome 15"/>
</dbReference>
<dbReference type="InterPro" id="IPR008042">
    <property type="entry name" value="Retrotrans_Pao"/>
</dbReference>
<gene>
    <name evidence="2" type="primary">LOC136091857</name>
</gene>
<dbReference type="SUPFAM" id="SSF56672">
    <property type="entry name" value="DNA/RNA polymerases"/>
    <property type="match status" value="1"/>
</dbReference>
<dbReference type="GeneID" id="136091857"/>
<evidence type="ECO:0000313" key="2">
    <source>
        <dbReference type="RefSeq" id="XP_065675642.1"/>
    </source>
</evidence>
<dbReference type="InterPro" id="IPR043502">
    <property type="entry name" value="DNA/RNA_pol_sf"/>
</dbReference>
<reference evidence="2" key="1">
    <citation type="submission" date="2025-08" db="UniProtKB">
        <authorList>
            <consortium name="RefSeq"/>
        </authorList>
    </citation>
    <scope>IDENTIFICATION</scope>
</reference>
<protein>
    <submittedName>
        <fullName evidence="2">Uncharacterized protein LOC136091857</fullName>
    </submittedName>
</protein>
<dbReference type="PANTHER" id="PTHR47331:SF1">
    <property type="entry name" value="GAG-LIKE PROTEIN"/>
    <property type="match status" value="1"/>
</dbReference>
<dbReference type="PANTHER" id="PTHR47331">
    <property type="entry name" value="PHD-TYPE DOMAIN-CONTAINING PROTEIN"/>
    <property type="match status" value="1"/>
</dbReference>
<name>A0ABM4DM73_HYDVU</name>
<accession>A0ABM4DM73</accession>
<evidence type="ECO:0000313" key="1">
    <source>
        <dbReference type="Proteomes" id="UP001652625"/>
    </source>
</evidence>
<keyword evidence="1" id="KW-1185">Reference proteome</keyword>
<dbReference type="Pfam" id="PF05380">
    <property type="entry name" value="Peptidase_A17"/>
    <property type="match status" value="1"/>
</dbReference>
<dbReference type="RefSeq" id="XP_065675642.1">
    <property type="nucleotide sequence ID" value="XM_065819570.1"/>
</dbReference>